<dbReference type="Pfam" id="PF00034">
    <property type="entry name" value="Cytochrom_C"/>
    <property type="match status" value="1"/>
</dbReference>
<dbReference type="AlphaFoldDB" id="A0A2U2JEA2"/>
<evidence type="ECO:0000313" key="7">
    <source>
        <dbReference type="Proteomes" id="UP000245670"/>
    </source>
</evidence>
<organism evidence="6 7">
    <name type="scientific">Polaribacter aquimarinus</name>
    <dbReference type="NCBI Taxonomy" id="2100726"/>
    <lineage>
        <taxon>Bacteria</taxon>
        <taxon>Pseudomonadati</taxon>
        <taxon>Bacteroidota</taxon>
        <taxon>Flavobacteriia</taxon>
        <taxon>Flavobacteriales</taxon>
        <taxon>Flavobacteriaceae</taxon>
    </lineage>
</organism>
<proteinExistence type="predicted"/>
<dbReference type="PROSITE" id="PS51257">
    <property type="entry name" value="PROKAR_LIPOPROTEIN"/>
    <property type="match status" value="1"/>
</dbReference>
<dbReference type="Proteomes" id="UP000245670">
    <property type="component" value="Unassembled WGS sequence"/>
</dbReference>
<feature type="domain" description="Cytochrome c" evidence="5">
    <location>
        <begin position="34"/>
        <end position="133"/>
    </location>
</feature>
<reference evidence="6 7" key="1">
    <citation type="submission" date="2018-05" db="EMBL/GenBank/DDBJ databases">
        <title>Polaribacter aquimarinus sp. nov., isolated from sediment in a sediment of sea.</title>
        <authorList>
            <person name="Lu D."/>
        </authorList>
    </citation>
    <scope>NUCLEOTIDE SEQUENCE [LARGE SCALE GENOMIC DNA]</scope>
    <source>
        <strain evidence="6 7">ZY113</strain>
    </source>
</reference>
<dbReference type="EMBL" id="QFFG01000001">
    <property type="protein sequence ID" value="PWG06693.1"/>
    <property type="molecule type" value="Genomic_DNA"/>
</dbReference>
<accession>A0A2U2JEA2</accession>
<keyword evidence="3 4" id="KW-0408">Iron</keyword>
<dbReference type="InterPro" id="IPR009056">
    <property type="entry name" value="Cyt_c-like_dom"/>
</dbReference>
<dbReference type="PROSITE" id="PS51007">
    <property type="entry name" value="CYTC"/>
    <property type="match status" value="1"/>
</dbReference>
<keyword evidence="7" id="KW-1185">Reference proteome</keyword>
<dbReference type="GO" id="GO:0020037">
    <property type="term" value="F:heme binding"/>
    <property type="evidence" value="ECO:0007669"/>
    <property type="project" value="InterPro"/>
</dbReference>
<dbReference type="SUPFAM" id="SSF46626">
    <property type="entry name" value="Cytochrome c"/>
    <property type="match status" value="1"/>
</dbReference>
<gene>
    <name evidence="6" type="ORF">DIS07_02320</name>
</gene>
<keyword evidence="2 4" id="KW-0479">Metal-binding</keyword>
<dbReference type="InterPro" id="IPR036909">
    <property type="entry name" value="Cyt_c-like_dom_sf"/>
</dbReference>
<comment type="caution">
    <text evidence="6">The sequence shown here is derived from an EMBL/GenBank/DDBJ whole genome shotgun (WGS) entry which is preliminary data.</text>
</comment>
<dbReference type="Gene3D" id="1.10.760.10">
    <property type="entry name" value="Cytochrome c-like domain"/>
    <property type="match status" value="1"/>
</dbReference>
<keyword evidence="1 4" id="KW-0349">Heme</keyword>
<name>A0A2U2JEA2_9FLAO</name>
<sequence length="138" mass="15789">MLYSKKIHLKKATYFLLISVTAFVFSCKDSKEKINLKKGQELFTSVGCATCHSLSGDKDKLYGPSLNAILGTKTKVIRNNKEYSFFIDRNYIKKSIIDPDYEKPLLFKSNKMPKPSLTNFEVECITDYLISINNKSIE</sequence>
<evidence type="ECO:0000256" key="2">
    <source>
        <dbReference type="ARBA" id="ARBA00022723"/>
    </source>
</evidence>
<dbReference type="GO" id="GO:0009055">
    <property type="term" value="F:electron transfer activity"/>
    <property type="evidence" value="ECO:0007669"/>
    <property type="project" value="InterPro"/>
</dbReference>
<evidence type="ECO:0000313" key="6">
    <source>
        <dbReference type="EMBL" id="PWG06693.1"/>
    </source>
</evidence>
<dbReference type="GO" id="GO:0046872">
    <property type="term" value="F:metal ion binding"/>
    <property type="evidence" value="ECO:0007669"/>
    <property type="project" value="UniProtKB-KW"/>
</dbReference>
<dbReference type="OrthoDB" id="9781261at2"/>
<evidence type="ECO:0000256" key="3">
    <source>
        <dbReference type="ARBA" id="ARBA00023004"/>
    </source>
</evidence>
<protein>
    <recommendedName>
        <fullName evidence="5">Cytochrome c domain-containing protein</fullName>
    </recommendedName>
</protein>
<evidence type="ECO:0000256" key="1">
    <source>
        <dbReference type="ARBA" id="ARBA00022617"/>
    </source>
</evidence>
<evidence type="ECO:0000259" key="5">
    <source>
        <dbReference type="PROSITE" id="PS51007"/>
    </source>
</evidence>
<evidence type="ECO:0000256" key="4">
    <source>
        <dbReference type="PROSITE-ProRule" id="PRU00433"/>
    </source>
</evidence>